<name>A0A0K2TSX5_LEPSM</name>
<accession>A0A0K2TSX5</accession>
<reference evidence="1" key="1">
    <citation type="submission" date="2014-05" db="EMBL/GenBank/DDBJ databases">
        <authorList>
            <person name="Chronopoulou M."/>
        </authorList>
    </citation>
    <scope>NUCLEOTIDE SEQUENCE</scope>
    <source>
        <tissue evidence="1">Whole organism</tissue>
    </source>
</reference>
<organism evidence="1">
    <name type="scientific">Lepeophtheirus salmonis</name>
    <name type="common">Salmon louse</name>
    <name type="synonym">Caligus salmonis</name>
    <dbReference type="NCBI Taxonomy" id="72036"/>
    <lineage>
        <taxon>Eukaryota</taxon>
        <taxon>Metazoa</taxon>
        <taxon>Ecdysozoa</taxon>
        <taxon>Arthropoda</taxon>
        <taxon>Crustacea</taxon>
        <taxon>Multicrustacea</taxon>
        <taxon>Hexanauplia</taxon>
        <taxon>Copepoda</taxon>
        <taxon>Siphonostomatoida</taxon>
        <taxon>Caligidae</taxon>
        <taxon>Lepeophtheirus</taxon>
    </lineage>
</organism>
<dbReference type="AlphaFoldDB" id="A0A0K2TSX5"/>
<proteinExistence type="predicted"/>
<dbReference type="EMBL" id="HACA01011130">
    <property type="protein sequence ID" value="CDW28491.1"/>
    <property type="molecule type" value="Transcribed_RNA"/>
</dbReference>
<evidence type="ECO:0000313" key="1">
    <source>
        <dbReference type="EMBL" id="CDW28491.1"/>
    </source>
</evidence>
<protein>
    <submittedName>
        <fullName evidence="1">Uncharacterized protein</fullName>
    </submittedName>
</protein>
<sequence length="81" mass="9511">MVIVVPPRLVLKHWYFLHHNGFKLPLVFRNAPSVCLYSMRNIKRSAWVRVLCAEIVTTSLYATKIRIGEQRIPKEFLRKGC</sequence>